<keyword evidence="6" id="KW-1185">Reference proteome</keyword>
<dbReference type="STRING" id="28181.BEN30_04650"/>
<evidence type="ECO:0000313" key="6">
    <source>
        <dbReference type="Proteomes" id="UP000095347"/>
    </source>
</evidence>
<dbReference type="PANTHER" id="PTHR35527">
    <property type="entry name" value="CHOLOYLGLYCINE HYDROLASE"/>
    <property type="match status" value="1"/>
</dbReference>
<keyword evidence="3" id="KW-0732">Signal</keyword>
<keyword evidence="2" id="KW-0378">Hydrolase</keyword>
<feature type="domain" description="Choloylglycine hydrolase/NAAA C-terminal" evidence="4">
    <location>
        <begin position="26"/>
        <end position="314"/>
    </location>
</feature>
<name>A0A1E5QAZ9_9PROT</name>
<reference evidence="6" key="1">
    <citation type="submission" date="2016-07" db="EMBL/GenBank/DDBJ databases">
        <authorList>
            <person name="Florea S."/>
            <person name="Webb J.S."/>
            <person name="Jaromczyk J."/>
            <person name="Schardl C.L."/>
        </authorList>
    </citation>
    <scope>NUCLEOTIDE SEQUENCE [LARGE SCALE GENOMIC DNA]</scope>
    <source>
        <strain evidence="6">MV-1</strain>
    </source>
</reference>
<feature type="signal peptide" evidence="3">
    <location>
        <begin position="1"/>
        <end position="25"/>
    </location>
</feature>
<protein>
    <recommendedName>
        <fullName evidence="4">Choloylglycine hydrolase/NAAA C-terminal domain-containing protein</fullName>
    </recommendedName>
</protein>
<dbReference type="Gene3D" id="3.60.60.10">
    <property type="entry name" value="Penicillin V Acylase, Chain A"/>
    <property type="match status" value="1"/>
</dbReference>
<comment type="caution">
    <text evidence="5">The sequence shown here is derived from an EMBL/GenBank/DDBJ whole genome shotgun (WGS) entry which is preliminary data.</text>
</comment>
<dbReference type="Proteomes" id="UP000095347">
    <property type="component" value="Unassembled WGS sequence"/>
</dbReference>
<evidence type="ECO:0000256" key="3">
    <source>
        <dbReference type="SAM" id="SignalP"/>
    </source>
</evidence>
<accession>A0A1E5QAZ9</accession>
<feature type="chain" id="PRO_5009184180" description="Choloylglycine hydrolase/NAAA C-terminal domain-containing protein" evidence="3">
    <location>
        <begin position="26"/>
        <end position="350"/>
    </location>
</feature>
<dbReference type="PANTHER" id="PTHR35527:SF2">
    <property type="entry name" value="HYDROLASE"/>
    <property type="match status" value="1"/>
</dbReference>
<sequence length="350" mass="39047">MFLPQPLQLVAALALFTFSSLPAFACSRLLWNGPDNQVIVGRTMDWAYPFEDNLYIMPRGDTVTGGTKTNPLSWTVKYGSVTSSFSGWLSKQGPFTIDDGAADGINEKGFAAHFLFLSGSQYEKRNPAKPAVSTLRWVRYLLDNFATVEEALAGMDQIQIVPSHIGSNPMDFHVAIEDKSGDSAIIEFVDGQRVIHHGRNFTVMTNDPPYDVQIQELKQYKPFGGQKGLPGNIGSNERFARLEYFSRYLPQTKDPEKAVAQVFSVMRTVASPVGAPYQDGATYPTWWFSISDLKNGVYYYDWVENSNTIKVNLNFIDFSEGSGIRWLNPRLPDISGLVNDHFKPITASAQ</sequence>
<gene>
    <name evidence="5" type="ORF">BEN30_04650</name>
</gene>
<dbReference type="InterPro" id="IPR029055">
    <property type="entry name" value="Ntn_hydrolases_N"/>
</dbReference>
<comment type="similarity">
    <text evidence="1">Belongs to the peptidase C59 family.</text>
</comment>
<dbReference type="InterPro" id="IPR052193">
    <property type="entry name" value="Peptidase_C59"/>
</dbReference>
<dbReference type="GO" id="GO:0016787">
    <property type="term" value="F:hydrolase activity"/>
    <property type="evidence" value="ECO:0007669"/>
    <property type="project" value="UniProtKB-KW"/>
</dbReference>
<organism evidence="5 6">
    <name type="scientific">Magnetovibrio blakemorei</name>
    <dbReference type="NCBI Taxonomy" id="28181"/>
    <lineage>
        <taxon>Bacteria</taxon>
        <taxon>Pseudomonadati</taxon>
        <taxon>Pseudomonadota</taxon>
        <taxon>Alphaproteobacteria</taxon>
        <taxon>Rhodospirillales</taxon>
        <taxon>Magnetovibrionaceae</taxon>
        <taxon>Magnetovibrio</taxon>
    </lineage>
</organism>
<dbReference type="SUPFAM" id="SSF56235">
    <property type="entry name" value="N-terminal nucleophile aminohydrolases (Ntn hydrolases)"/>
    <property type="match status" value="1"/>
</dbReference>
<evidence type="ECO:0000259" key="4">
    <source>
        <dbReference type="Pfam" id="PF02275"/>
    </source>
</evidence>
<dbReference type="EMBL" id="MCGG01000009">
    <property type="protein sequence ID" value="OEJ69076.1"/>
    <property type="molecule type" value="Genomic_DNA"/>
</dbReference>
<evidence type="ECO:0000313" key="5">
    <source>
        <dbReference type="EMBL" id="OEJ69076.1"/>
    </source>
</evidence>
<dbReference type="Pfam" id="PF02275">
    <property type="entry name" value="CBAH"/>
    <property type="match status" value="1"/>
</dbReference>
<evidence type="ECO:0000256" key="2">
    <source>
        <dbReference type="ARBA" id="ARBA00022801"/>
    </source>
</evidence>
<evidence type="ECO:0000256" key="1">
    <source>
        <dbReference type="ARBA" id="ARBA00006625"/>
    </source>
</evidence>
<dbReference type="InterPro" id="IPR029132">
    <property type="entry name" value="CBAH/NAAA_C"/>
</dbReference>
<proteinExistence type="inferred from homology"/>
<dbReference type="AlphaFoldDB" id="A0A1E5QAZ9"/>